<comment type="subcellular location">
    <subcellularLocation>
        <location evidence="1">Secreted</location>
        <location evidence="1">Cell wall</location>
    </subcellularLocation>
</comment>
<sequence length="178" mass="18975">MVTGGTRGIGAAICTRLMASGATVVAVYECDEVAAASFRNRTGVSTLRADVGDPDSCAMLAGRVVDEHGRLDLLVNNAGLLIERPCVETTAQDWDRAVAVNLSAAFHLCRAAIPVMRQHGFGRIVNISSVTAVMGSPVKPHMARRRRDCTDSPVLLHAKRPAMGSQSIAWFPEFSTPT</sequence>
<dbReference type="PRINTS" id="PR01397">
    <property type="entry name" value="DHBDHDRGNASE"/>
</dbReference>
<dbReference type="EMBL" id="JAOB01000069">
    <property type="protein sequence ID" value="EUA23453.1"/>
    <property type="molecule type" value="Genomic_DNA"/>
</dbReference>
<dbReference type="PANTHER" id="PTHR42879">
    <property type="entry name" value="3-OXOACYL-(ACYL-CARRIER-PROTEIN) REDUCTASE"/>
    <property type="match status" value="1"/>
</dbReference>
<dbReference type="Pfam" id="PF00106">
    <property type="entry name" value="adh_short"/>
    <property type="match status" value="1"/>
</dbReference>
<dbReference type="InterPro" id="IPR003560">
    <property type="entry name" value="DHB_DH"/>
</dbReference>
<dbReference type="SUPFAM" id="SSF51735">
    <property type="entry name" value="NAD(P)-binding Rossmann-fold domains"/>
    <property type="match status" value="1"/>
</dbReference>
<protein>
    <recommendedName>
        <fullName evidence="4">3-oxoacyl-[acyl-carrier-protein] reductase MabA</fullName>
    </recommendedName>
</protein>
<dbReference type="InterPro" id="IPR050259">
    <property type="entry name" value="SDR"/>
</dbReference>
<dbReference type="GO" id="GO:0019290">
    <property type="term" value="P:siderophore biosynthetic process"/>
    <property type="evidence" value="ECO:0007669"/>
    <property type="project" value="InterPro"/>
</dbReference>
<dbReference type="InterPro" id="IPR002347">
    <property type="entry name" value="SDR_fam"/>
</dbReference>
<dbReference type="GO" id="GO:0004316">
    <property type="term" value="F:3-oxoacyl-[acyl-carrier-protein] reductase (NADPH) activity"/>
    <property type="evidence" value="ECO:0007669"/>
    <property type="project" value="UniProtKB-EC"/>
</dbReference>
<evidence type="ECO:0000256" key="4">
    <source>
        <dbReference type="ARBA" id="ARBA00040781"/>
    </source>
</evidence>
<comment type="similarity">
    <text evidence="2">Belongs to the short-chain dehydrogenases/reductases (SDR) family.</text>
</comment>
<dbReference type="PRINTS" id="PR00080">
    <property type="entry name" value="SDRFAMILY"/>
</dbReference>
<dbReference type="GO" id="GO:0008667">
    <property type="term" value="F:2,3-dihydro-2,3-dihydroxybenzoate dehydrogenase activity"/>
    <property type="evidence" value="ECO:0007669"/>
    <property type="project" value="InterPro"/>
</dbReference>
<gene>
    <name evidence="6" type="ORF">I553_5174</name>
</gene>
<reference evidence="6" key="1">
    <citation type="submission" date="2014-01" db="EMBL/GenBank/DDBJ databases">
        <authorList>
            <person name="Brown-Elliot B."/>
            <person name="Wallace R."/>
            <person name="Lenaerts A."/>
            <person name="Ordway D."/>
            <person name="DeGroote M.A."/>
            <person name="Parker T."/>
            <person name="Sizemore C."/>
            <person name="Tallon L.J."/>
            <person name="Sadzewicz L.K."/>
            <person name="Sengamalay N."/>
            <person name="Fraser C.M."/>
            <person name="Hine E."/>
            <person name="Shefchek K.A."/>
            <person name="Das S.P."/>
            <person name="Tettelin H."/>
        </authorList>
    </citation>
    <scope>NUCLEOTIDE SEQUENCE [LARGE SCALE GENOMIC DNA]</scope>
    <source>
        <strain evidence="6">4042</strain>
    </source>
</reference>
<evidence type="ECO:0000256" key="2">
    <source>
        <dbReference type="ARBA" id="ARBA00006484"/>
    </source>
</evidence>
<dbReference type="PANTHER" id="PTHR42879:SF2">
    <property type="entry name" value="3-OXOACYL-[ACYL-CARRIER-PROTEIN] REDUCTASE FABG"/>
    <property type="match status" value="1"/>
</dbReference>
<keyword evidence="3" id="KW-0134">Cell wall</keyword>
<dbReference type="AlphaFoldDB" id="X7ZXI9"/>
<organism evidence="6">
    <name type="scientific">Mycobacterium xenopi 4042</name>
    <dbReference type="NCBI Taxonomy" id="1299334"/>
    <lineage>
        <taxon>Bacteria</taxon>
        <taxon>Bacillati</taxon>
        <taxon>Actinomycetota</taxon>
        <taxon>Actinomycetes</taxon>
        <taxon>Mycobacteriales</taxon>
        <taxon>Mycobacteriaceae</taxon>
        <taxon>Mycobacterium</taxon>
    </lineage>
</organism>
<keyword evidence="3" id="KW-0964">Secreted</keyword>
<accession>X7ZXI9</accession>
<evidence type="ECO:0000313" key="6">
    <source>
        <dbReference type="EMBL" id="EUA23453.1"/>
    </source>
</evidence>
<comment type="caution">
    <text evidence="6">The sequence shown here is derived from an EMBL/GenBank/DDBJ whole genome shotgun (WGS) entry which is preliminary data.</text>
</comment>
<dbReference type="Gene3D" id="3.40.50.720">
    <property type="entry name" value="NAD(P)-binding Rossmann-like Domain"/>
    <property type="match status" value="1"/>
</dbReference>
<dbReference type="PATRIC" id="fig|1299334.3.peg.7132"/>
<evidence type="ECO:0000256" key="5">
    <source>
        <dbReference type="ARBA" id="ARBA00047400"/>
    </source>
</evidence>
<comment type="catalytic activity">
    <reaction evidence="5">
        <text>a (3R)-hydroxyacyl-[ACP] + NADP(+) = a 3-oxoacyl-[ACP] + NADPH + H(+)</text>
        <dbReference type="Rhea" id="RHEA:17397"/>
        <dbReference type="Rhea" id="RHEA-COMP:9916"/>
        <dbReference type="Rhea" id="RHEA-COMP:9945"/>
        <dbReference type="ChEBI" id="CHEBI:15378"/>
        <dbReference type="ChEBI" id="CHEBI:57783"/>
        <dbReference type="ChEBI" id="CHEBI:58349"/>
        <dbReference type="ChEBI" id="CHEBI:78776"/>
        <dbReference type="ChEBI" id="CHEBI:78827"/>
        <dbReference type="EC" id="1.1.1.100"/>
    </reaction>
    <physiologicalReaction direction="right-to-left" evidence="5">
        <dbReference type="Rhea" id="RHEA:17399"/>
    </physiologicalReaction>
</comment>
<name>X7ZXI9_MYCXE</name>
<evidence type="ECO:0000256" key="3">
    <source>
        <dbReference type="ARBA" id="ARBA00022512"/>
    </source>
</evidence>
<proteinExistence type="inferred from homology"/>
<evidence type="ECO:0000256" key="1">
    <source>
        <dbReference type="ARBA" id="ARBA00004191"/>
    </source>
</evidence>
<dbReference type="InterPro" id="IPR036291">
    <property type="entry name" value="NAD(P)-bd_dom_sf"/>
</dbReference>
<dbReference type="CDD" id="cd05233">
    <property type="entry name" value="SDR_c"/>
    <property type="match status" value="1"/>
</dbReference>